<accession>A0A8S3X6X0</accession>
<reference evidence="1" key="1">
    <citation type="submission" date="2021-04" db="EMBL/GenBank/DDBJ databases">
        <authorList>
            <person name="Tunstrom K."/>
        </authorList>
    </citation>
    <scope>NUCLEOTIDE SEQUENCE</scope>
</reference>
<dbReference type="AlphaFoldDB" id="A0A8S3X6X0"/>
<evidence type="ECO:0000313" key="1">
    <source>
        <dbReference type="EMBL" id="CAG5007095.1"/>
    </source>
</evidence>
<keyword evidence="2" id="KW-1185">Reference proteome</keyword>
<organism evidence="1 2">
    <name type="scientific">Parnassius apollo</name>
    <name type="common">Apollo butterfly</name>
    <name type="synonym">Papilio apollo</name>
    <dbReference type="NCBI Taxonomy" id="110799"/>
    <lineage>
        <taxon>Eukaryota</taxon>
        <taxon>Metazoa</taxon>
        <taxon>Ecdysozoa</taxon>
        <taxon>Arthropoda</taxon>
        <taxon>Hexapoda</taxon>
        <taxon>Insecta</taxon>
        <taxon>Pterygota</taxon>
        <taxon>Neoptera</taxon>
        <taxon>Endopterygota</taxon>
        <taxon>Lepidoptera</taxon>
        <taxon>Glossata</taxon>
        <taxon>Ditrysia</taxon>
        <taxon>Papilionoidea</taxon>
        <taxon>Papilionidae</taxon>
        <taxon>Parnassiinae</taxon>
        <taxon>Parnassini</taxon>
        <taxon>Parnassius</taxon>
        <taxon>Parnassius</taxon>
    </lineage>
</organism>
<sequence length="80" mass="8986">MLEILKICNNYYQMTYINACKPVPPPATAAALQSVTFFYATSIIESLTAHLICIWSRLHYAHAFRDIICGDACAIYQPSI</sequence>
<dbReference type="EMBL" id="CAJQZP010000987">
    <property type="protein sequence ID" value="CAG5007095.1"/>
    <property type="molecule type" value="Genomic_DNA"/>
</dbReference>
<comment type="caution">
    <text evidence="1">The sequence shown here is derived from an EMBL/GenBank/DDBJ whole genome shotgun (WGS) entry which is preliminary data.</text>
</comment>
<proteinExistence type="predicted"/>
<name>A0A8S3X6X0_PARAO</name>
<evidence type="ECO:0000313" key="2">
    <source>
        <dbReference type="Proteomes" id="UP000691718"/>
    </source>
</evidence>
<protein>
    <submittedName>
        <fullName evidence="1">(apollo) hypothetical protein</fullName>
    </submittedName>
</protein>
<gene>
    <name evidence="1" type="ORF">PAPOLLO_LOCUS14858</name>
</gene>
<dbReference type="Proteomes" id="UP000691718">
    <property type="component" value="Unassembled WGS sequence"/>
</dbReference>